<dbReference type="InterPro" id="IPR058648">
    <property type="entry name" value="HH_CzcB-like"/>
</dbReference>
<dbReference type="Gene3D" id="1.10.287.470">
    <property type="entry name" value="Helix hairpin bin"/>
    <property type="match status" value="1"/>
</dbReference>
<comment type="similarity">
    <text evidence="1">Belongs to the membrane fusion protein (MFP) (TC 8.A.1) family.</text>
</comment>
<dbReference type="GO" id="GO:1990281">
    <property type="term" value="C:efflux pump complex"/>
    <property type="evidence" value="ECO:0007669"/>
    <property type="project" value="TreeGrafter"/>
</dbReference>
<dbReference type="GO" id="GO:0015562">
    <property type="term" value="F:efflux transmembrane transporter activity"/>
    <property type="evidence" value="ECO:0007669"/>
    <property type="project" value="TreeGrafter"/>
</dbReference>
<feature type="domain" description="CusB-like beta-barrel" evidence="4">
    <location>
        <begin position="227"/>
        <end position="298"/>
    </location>
</feature>
<dbReference type="InterPro" id="IPR058637">
    <property type="entry name" value="YknX-like_C"/>
</dbReference>
<dbReference type="Proteomes" id="UP000184488">
    <property type="component" value="Unassembled WGS sequence"/>
</dbReference>
<feature type="coiled-coil region" evidence="2">
    <location>
        <begin position="35"/>
        <end position="62"/>
    </location>
</feature>
<dbReference type="Pfam" id="PF25989">
    <property type="entry name" value="YknX_C"/>
    <property type="match status" value="1"/>
</dbReference>
<dbReference type="Gene3D" id="2.40.30.170">
    <property type="match status" value="1"/>
</dbReference>
<dbReference type="InterPro" id="IPR058647">
    <property type="entry name" value="BSH_CzcB-like"/>
</dbReference>
<organism evidence="7 8">
    <name type="scientific">Flavobacterium terrae</name>
    <dbReference type="NCBI Taxonomy" id="415425"/>
    <lineage>
        <taxon>Bacteria</taxon>
        <taxon>Pseudomonadati</taxon>
        <taxon>Bacteroidota</taxon>
        <taxon>Flavobacteriia</taxon>
        <taxon>Flavobacteriales</taxon>
        <taxon>Flavobacteriaceae</taxon>
        <taxon>Flavobacterium</taxon>
    </lineage>
</organism>
<dbReference type="Gene3D" id="2.40.420.20">
    <property type="match status" value="1"/>
</dbReference>
<feature type="domain" description="CzcB-like barrel-sandwich hybrid" evidence="5">
    <location>
        <begin position="94"/>
        <end position="212"/>
    </location>
</feature>
<dbReference type="PANTHER" id="PTHR30469">
    <property type="entry name" value="MULTIDRUG RESISTANCE PROTEIN MDTA"/>
    <property type="match status" value="1"/>
</dbReference>
<dbReference type="Pfam" id="PF25893">
    <property type="entry name" value="HH_CzcB"/>
    <property type="match status" value="1"/>
</dbReference>
<dbReference type="RefSeq" id="WP_073307646.1">
    <property type="nucleotide sequence ID" value="NZ_FQZI01000001.1"/>
</dbReference>
<dbReference type="SUPFAM" id="SSF111369">
    <property type="entry name" value="HlyD-like secretion proteins"/>
    <property type="match status" value="1"/>
</dbReference>
<evidence type="ECO:0000259" key="6">
    <source>
        <dbReference type="Pfam" id="PF25989"/>
    </source>
</evidence>
<evidence type="ECO:0000259" key="4">
    <source>
        <dbReference type="Pfam" id="PF25954"/>
    </source>
</evidence>
<dbReference type="Gene3D" id="2.40.50.100">
    <property type="match status" value="1"/>
</dbReference>
<dbReference type="PANTHER" id="PTHR30469:SF33">
    <property type="entry name" value="SLR1207 PROTEIN"/>
    <property type="match status" value="1"/>
</dbReference>
<evidence type="ECO:0000259" key="3">
    <source>
        <dbReference type="Pfam" id="PF25893"/>
    </source>
</evidence>
<proteinExistence type="inferred from homology"/>
<evidence type="ECO:0000313" key="7">
    <source>
        <dbReference type="EMBL" id="SHI34540.1"/>
    </source>
</evidence>
<evidence type="ECO:0000313" key="8">
    <source>
        <dbReference type="Proteomes" id="UP000184488"/>
    </source>
</evidence>
<dbReference type="NCBIfam" id="TIGR01730">
    <property type="entry name" value="RND_mfp"/>
    <property type="match status" value="1"/>
</dbReference>
<dbReference type="OrthoDB" id="9806939at2"/>
<dbReference type="AlphaFoldDB" id="A0A1M6ADC7"/>
<sequence length="379" mass="40974">MKKILILTVVSTLFMACGGNENSASIDALIEAKNLTELKAKRAALQTDLSKIDAALATLEKKSDEALVETIAVKDTVFNHYVEIQGNVDTQQNVLIQPEMPGALIALNVKAGQTVSKDQVLGRVDDGGMSQQLAQIQTQYELAKTTFERQKRLWDQKIGSEIQYLQAQTQMVSLSKSVNQMKAQIAKTIIRAPFNGVIDEVFVERGQVVSASPQGLMRIVNLSQMYISTAIPEMYVGKVKVGTSVETNIASIGKTYMGKVRQVAKTINPANRSFGIEVTVPNPEGLLRPNQVAKLKIVDYSNKSAITVPTNVIQQDANGAKYVYVVTNTAKNAGVAKKAIVKVGQNANNNTEILSGLKTGDVVVSEGANTVSEGMKLTF</sequence>
<dbReference type="InterPro" id="IPR006143">
    <property type="entry name" value="RND_pump_MFP"/>
</dbReference>
<keyword evidence="8" id="KW-1185">Reference proteome</keyword>
<dbReference type="Pfam" id="PF25973">
    <property type="entry name" value="BSH_CzcB"/>
    <property type="match status" value="1"/>
</dbReference>
<reference evidence="8" key="1">
    <citation type="submission" date="2016-11" db="EMBL/GenBank/DDBJ databases">
        <authorList>
            <person name="Varghese N."/>
            <person name="Submissions S."/>
        </authorList>
    </citation>
    <scope>NUCLEOTIDE SEQUENCE [LARGE SCALE GENOMIC DNA]</scope>
    <source>
        <strain evidence="8">DSM 18829</strain>
    </source>
</reference>
<evidence type="ECO:0000256" key="2">
    <source>
        <dbReference type="SAM" id="Coils"/>
    </source>
</evidence>
<keyword evidence="2" id="KW-0175">Coiled coil</keyword>
<dbReference type="STRING" id="415425.SAMN05444363_0158"/>
<protein>
    <submittedName>
        <fullName evidence="7">RND family efflux transporter, MFP subunit</fullName>
    </submittedName>
</protein>
<feature type="domain" description="YknX-like C-terminal permuted SH3-like" evidence="6">
    <location>
        <begin position="305"/>
        <end position="378"/>
    </location>
</feature>
<dbReference type="InterPro" id="IPR058792">
    <property type="entry name" value="Beta-barrel_RND_2"/>
</dbReference>
<dbReference type="EMBL" id="FQZI01000001">
    <property type="protein sequence ID" value="SHI34540.1"/>
    <property type="molecule type" value="Genomic_DNA"/>
</dbReference>
<accession>A0A1M6ADC7</accession>
<dbReference type="PROSITE" id="PS51257">
    <property type="entry name" value="PROKAR_LIPOPROTEIN"/>
    <property type="match status" value="1"/>
</dbReference>
<gene>
    <name evidence="7" type="ORF">SAMN05444363_0158</name>
</gene>
<name>A0A1M6ADC7_9FLAO</name>
<evidence type="ECO:0000259" key="5">
    <source>
        <dbReference type="Pfam" id="PF25973"/>
    </source>
</evidence>
<evidence type="ECO:0000256" key="1">
    <source>
        <dbReference type="ARBA" id="ARBA00009477"/>
    </source>
</evidence>
<feature type="domain" description="CzcB-like alpha-helical hairpin" evidence="3">
    <location>
        <begin position="129"/>
        <end position="185"/>
    </location>
</feature>
<dbReference type="Pfam" id="PF25954">
    <property type="entry name" value="Beta-barrel_RND_2"/>
    <property type="match status" value="1"/>
</dbReference>